<dbReference type="InterPro" id="IPR001841">
    <property type="entry name" value="Znf_RING"/>
</dbReference>
<dbReference type="Proteomes" id="UP001164746">
    <property type="component" value="Chromosome 12"/>
</dbReference>
<protein>
    <submittedName>
        <fullName evidence="6">NEUR-like protein</fullName>
    </submittedName>
</protein>
<dbReference type="CDD" id="cd16647">
    <property type="entry name" value="mRING-HC-C3HC5_NEU1"/>
    <property type="match status" value="1"/>
</dbReference>
<accession>A0ABY7FHS4</accession>
<dbReference type="SUPFAM" id="SSF57850">
    <property type="entry name" value="RING/U-box"/>
    <property type="match status" value="1"/>
</dbReference>
<feature type="compositionally biased region" description="Polar residues" evidence="4">
    <location>
        <begin position="155"/>
        <end position="164"/>
    </location>
</feature>
<feature type="region of interest" description="Disordered" evidence="4">
    <location>
        <begin position="136"/>
        <end position="204"/>
    </location>
</feature>
<dbReference type="EMBL" id="CP111023">
    <property type="protein sequence ID" value="WAR21122.1"/>
    <property type="molecule type" value="Genomic_DNA"/>
</dbReference>
<evidence type="ECO:0000313" key="6">
    <source>
        <dbReference type="EMBL" id="WAR21122.1"/>
    </source>
</evidence>
<dbReference type="PROSITE" id="PS50089">
    <property type="entry name" value="ZF_RING_2"/>
    <property type="match status" value="1"/>
</dbReference>
<evidence type="ECO:0000259" key="5">
    <source>
        <dbReference type="PROSITE" id="PS50089"/>
    </source>
</evidence>
<dbReference type="Pfam" id="PF13920">
    <property type="entry name" value="zf-C3HC4_3"/>
    <property type="match status" value="1"/>
</dbReference>
<keyword evidence="2" id="KW-0862">Zinc</keyword>
<feature type="region of interest" description="Disordered" evidence="4">
    <location>
        <begin position="1"/>
        <end position="30"/>
    </location>
</feature>
<evidence type="ECO:0000313" key="7">
    <source>
        <dbReference type="Proteomes" id="UP001164746"/>
    </source>
</evidence>
<gene>
    <name evidence="6" type="ORF">MAR_015096</name>
</gene>
<evidence type="ECO:0000256" key="4">
    <source>
        <dbReference type="SAM" id="MobiDB-lite"/>
    </source>
</evidence>
<reference evidence="6" key="1">
    <citation type="submission" date="2022-11" db="EMBL/GenBank/DDBJ databases">
        <title>Centuries of genome instability and evolution in soft-shell clam transmissible cancer (bioRxiv).</title>
        <authorList>
            <person name="Hart S.F.M."/>
            <person name="Yonemitsu M.A."/>
            <person name="Giersch R.M."/>
            <person name="Beal B.F."/>
            <person name="Arriagada G."/>
            <person name="Davis B.W."/>
            <person name="Ostrander E.A."/>
            <person name="Goff S.P."/>
            <person name="Metzger M.J."/>
        </authorList>
    </citation>
    <scope>NUCLEOTIDE SEQUENCE</scope>
    <source>
        <strain evidence="6">MELC-2E11</strain>
        <tissue evidence="6">Siphon/mantle</tissue>
    </source>
</reference>
<dbReference type="PANTHER" id="PTHR46519:SF2">
    <property type="entry name" value="RING_U-BOX SUPERFAMILY PROTEIN"/>
    <property type="match status" value="1"/>
</dbReference>
<name>A0ABY7FHS4_MYAAR</name>
<organism evidence="6 7">
    <name type="scientific">Mya arenaria</name>
    <name type="common">Soft-shell clam</name>
    <dbReference type="NCBI Taxonomy" id="6604"/>
    <lineage>
        <taxon>Eukaryota</taxon>
        <taxon>Metazoa</taxon>
        <taxon>Spiralia</taxon>
        <taxon>Lophotrochozoa</taxon>
        <taxon>Mollusca</taxon>
        <taxon>Bivalvia</taxon>
        <taxon>Autobranchia</taxon>
        <taxon>Heteroconchia</taxon>
        <taxon>Euheterodonta</taxon>
        <taxon>Imparidentia</taxon>
        <taxon>Neoheterodontei</taxon>
        <taxon>Myida</taxon>
        <taxon>Myoidea</taxon>
        <taxon>Myidae</taxon>
        <taxon>Mya</taxon>
    </lineage>
</organism>
<dbReference type="InterPro" id="IPR013083">
    <property type="entry name" value="Znf_RING/FYVE/PHD"/>
</dbReference>
<keyword evidence="1 3" id="KW-0863">Zinc-finger</keyword>
<evidence type="ECO:0000256" key="2">
    <source>
        <dbReference type="ARBA" id="ARBA00022833"/>
    </source>
</evidence>
<feature type="compositionally biased region" description="Low complexity" evidence="4">
    <location>
        <begin position="180"/>
        <end position="197"/>
    </location>
</feature>
<proteinExistence type="predicted"/>
<feature type="compositionally biased region" description="Polar residues" evidence="4">
    <location>
        <begin position="14"/>
        <end position="24"/>
    </location>
</feature>
<evidence type="ECO:0000256" key="3">
    <source>
        <dbReference type="PROSITE-ProRule" id="PRU00175"/>
    </source>
</evidence>
<evidence type="ECO:0000256" key="1">
    <source>
        <dbReference type="ARBA" id="ARBA00022771"/>
    </source>
</evidence>
<dbReference type="PANTHER" id="PTHR46519">
    <property type="entry name" value="RING/U-BOX SUPERFAMILY PROTEIN"/>
    <property type="match status" value="1"/>
</dbReference>
<sequence>MAEGGVTPVLENIDSGNVSPAEPQSESKMDGMDVLLERIRSERQNELREIQNNNRPVTGQDNRNNINQFMRKNAEVRETVQAAGKDNVPLNSRNVEEHRPDAVVIEIQGVSQQQRVSSMLQTAGFRRNLENIIRGSIRSVSQNHRPTPSPILTPRAQTPIQDTVSPRPPAVEQQRRDSVSSRVTTASSSSASSRASSIGPVDYNSRVQDPRGLLGSILNNVPATPPAPPIIPTPAESAQEINWHTVEEFQQEELVQEVSELVHRRLVTTALDGELRNVLERHLRNHLEATGSDGERVQEFIRSIPQSQLHVQNDFSELGIPPPNENNWDNVSIHSVTATTSNLHLGRQIVSLKAQLEEMKNMMKVSFDLQMDIQRSIRQEVAAGLAAAAAAGAQAPSQTTPQVTSTPVNDTHCLICLDNHSDSVLYQCGHMCVCFPCGRHLMDRGAKCPVCRAPIRDIIRAYKYTTEPEKEELFHLKLLRCSLEEEMVQCRLDIWRT</sequence>
<keyword evidence="1 3" id="KW-0479">Metal-binding</keyword>
<feature type="domain" description="RING-type" evidence="5">
    <location>
        <begin position="413"/>
        <end position="452"/>
    </location>
</feature>
<dbReference type="Gene3D" id="3.30.40.10">
    <property type="entry name" value="Zinc/RING finger domain, C3HC4 (zinc finger)"/>
    <property type="match status" value="1"/>
</dbReference>
<keyword evidence="7" id="KW-1185">Reference proteome</keyword>